<keyword evidence="6" id="KW-0479">Metal-binding</keyword>
<comment type="catalytic activity">
    <reaction evidence="1">
        <text>inosine + phosphate = alpha-D-ribose 1-phosphate + hypoxanthine</text>
        <dbReference type="Rhea" id="RHEA:27646"/>
        <dbReference type="ChEBI" id="CHEBI:17368"/>
        <dbReference type="ChEBI" id="CHEBI:17596"/>
        <dbReference type="ChEBI" id="CHEBI:43474"/>
        <dbReference type="ChEBI" id="CHEBI:57720"/>
        <dbReference type="EC" id="2.4.2.1"/>
    </reaction>
    <physiologicalReaction direction="left-to-right" evidence="1">
        <dbReference type="Rhea" id="RHEA:27647"/>
    </physiologicalReaction>
</comment>
<dbReference type="SUPFAM" id="SSF64438">
    <property type="entry name" value="CNF1/YfiH-like putative cysteine hydrolases"/>
    <property type="match status" value="1"/>
</dbReference>
<proteinExistence type="inferred from homology"/>
<keyword evidence="7" id="KW-0378">Hydrolase</keyword>
<dbReference type="PANTHER" id="PTHR30616:SF2">
    <property type="entry name" value="PURINE NUCLEOSIDE PHOSPHORYLASE LACC1"/>
    <property type="match status" value="1"/>
</dbReference>
<comment type="similarity">
    <text evidence="4 12">Belongs to the purine nucleoside phosphorylase YfiH/LACC1 family.</text>
</comment>
<dbReference type="PANTHER" id="PTHR30616">
    <property type="entry name" value="UNCHARACTERIZED PROTEIN YFIH"/>
    <property type="match status" value="1"/>
</dbReference>
<dbReference type="InterPro" id="IPR003730">
    <property type="entry name" value="Cu_polyphenol_OxRdtase"/>
</dbReference>
<dbReference type="NCBIfam" id="TIGR00726">
    <property type="entry name" value="peptidoglycan editing factor PgeF"/>
    <property type="match status" value="1"/>
</dbReference>
<gene>
    <name evidence="13" type="primary">pgeF</name>
    <name evidence="13" type="ORF">GCM10008983_24310</name>
</gene>
<comment type="catalytic activity">
    <reaction evidence="10">
        <text>adenosine + phosphate = alpha-D-ribose 1-phosphate + adenine</text>
        <dbReference type="Rhea" id="RHEA:27642"/>
        <dbReference type="ChEBI" id="CHEBI:16335"/>
        <dbReference type="ChEBI" id="CHEBI:16708"/>
        <dbReference type="ChEBI" id="CHEBI:43474"/>
        <dbReference type="ChEBI" id="CHEBI:57720"/>
        <dbReference type="EC" id="2.4.2.1"/>
    </reaction>
    <physiologicalReaction direction="left-to-right" evidence="10">
        <dbReference type="Rhea" id="RHEA:27643"/>
    </physiologicalReaction>
</comment>
<evidence type="ECO:0000256" key="1">
    <source>
        <dbReference type="ARBA" id="ARBA00000553"/>
    </source>
</evidence>
<keyword evidence="5" id="KW-0808">Transferase</keyword>
<evidence type="ECO:0000313" key="13">
    <source>
        <dbReference type="EMBL" id="GAA0445791.1"/>
    </source>
</evidence>
<comment type="catalytic activity">
    <reaction evidence="9">
        <text>adenosine + H2O + H(+) = inosine + NH4(+)</text>
        <dbReference type="Rhea" id="RHEA:24408"/>
        <dbReference type="ChEBI" id="CHEBI:15377"/>
        <dbReference type="ChEBI" id="CHEBI:15378"/>
        <dbReference type="ChEBI" id="CHEBI:16335"/>
        <dbReference type="ChEBI" id="CHEBI:17596"/>
        <dbReference type="ChEBI" id="CHEBI:28938"/>
        <dbReference type="EC" id="3.5.4.4"/>
    </reaction>
    <physiologicalReaction direction="left-to-right" evidence="9">
        <dbReference type="Rhea" id="RHEA:24409"/>
    </physiologicalReaction>
</comment>
<evidence type="ECO:0000256" key="7">
    <source>
        <dbReference type="ARBA" id="ARBA00022801"/>
    </source>
</evidence>
<sequence length="271" mass="30072">MTEPFQQLTQSVLAIEKWQAICPDLRAGFTTRQGGCSSTPFHSLNLGMHVSDIQENVVTNRQRLTATVPFPLSSWVSGEQTHQTTVHAVTPEDMGKGAHLYKTALPGVDGLITEESGILCTAYFADCVPIYFVDPVSKMAGIAHAGWRGTVHRICEKMVQSFQAKGTNPSDLLAVIGPCISGEAYEVDEHVIRYIPDEWCAKTVTDQGNGRFLLDLKQLNAEILLQQGVIRRNIDVTQYCTFRDESLFFSHRRDYAKTGRMLGYIGFVNGL</sequence>
<evidence type="ECO:0000256" key="11">
    <source>
        <dbReference type="ARBA" id="ARBA00049893"/>
    </source>
</evidence>
<dbReference type="Pfam" id="PF02578">
    <property type="entry name" value="Cu-oxidase_4"/>
    <property type="match status" value="1"/>
</dbReference>
<evidence type="ECO:0000256" key="9">
    <source>
        <dbReference type="ARBA" id="ARBA00047989"/>
    </source>
</evidence>
<dbReference type="Proteomes" id="UP001501459">
    <property type="component" value="Unassembled WGS sequence"/>
</dbReference>
<evidence type="ECO:0000256" key="8">
    <source>
        <dbReference type="ARBA" id="ARBA00022833"/>
    </source>
</evidence>
<comment type="function">
    <text evidence="3">Purine nucleoside enzyme that catalyzes the phosphorolysis of adenosine and inosine nucleosides, yielding D-ribose 1-phosphate and the respective free bases, adenine and hypoxanthine. Also catalyzes the phosphorolysis of S-methyl-5'-thioadenosine into adenine and S-methyl-5-thio-alpha-D-ribose 1-phosphate. Also has adenosine deaminase activity.</text>
</comment>
<keyword evidence="8" id="KW-0862">Zinc</keyword>
<evidence type="ECO:0000256" key="4">
    <source>
        <dbReference type="ARBA" id="ARBA00007353"/>
    </source>
</evidence>
<comment type="catalytic activity">
    <reaction evidence="11">
        <text>S-methyl-5'-thioadenosine + phosphate = 5-(methylsulfanyl)-alpha-D-ribose 1-phosphate + adenine</text>
        <dbReference type="Rhea" id="RHEA:11852"/>
        <dbReference type="ChEBI" id="CHEBI:16708"/>
        <dbReference type="ChEBI" id="CHEBI:17509"/>
        <dbReference type="ChEBI" id="CHEBI:43474"/>
        <dbReference type="ChEBI" id="CHEBI:58533"/>
        <dbReference type="EC" id="2.4.2.28"/>
    </reaction>
    <physiologicalReaction direction="left-to-right" evidence="11">
        <dbReference type="Rhea" id="RHEA:11853"/>
    </physiologicalReaction>
</comment>
<dbReference type="InterPro" id="IPR038371">
    <property type="entry name" value="Cu_polyphenol_OxRdtase_sf"/>
</dbReference>
<evidence type="ECO:0000256" key="2">
    <source>
        <dbReference type="ARBA" id="ARBA00001947"/>
    </source>
</evidence>
<name>A0ABN0ZGE7_9BACI</name>
<reference evidence="13 14" key="1">
    <citation type="journal article" date="2019" name="Int. J. Syst. Evol. Microbiol.">
        <title>The Global Catalogue of Microorganisms (GCM) 10K type strain sequencing project: providing services to taxonomists for standard genome sequencing and annotation.</title>
        <authorList>
            <consortium name="The Broad Institute Genomics Platform"/>
            <consortium name="The Broad Institute Genome Sequencing Center for Infectious Disease"/>
            <person name="Wu L."/>
            <person name="Ma J."/>
        </authorList>
    </citation>
    <scope>NUCLEOTIDE SEQUENCE [LARGE SCALE GENOMIC DNA]</scope>
    <source>
        <strain evidence="13 14">JCM 12149</strain>
    </source>
</reference>
<dbReference type="EMBL" id="BAAADM010000054">
    <property type="protein sequence ID" value="GAA0445791.1"/>
    <property type="molecule type" value="Genomic_DNA"/>
</dbReference>
<accession>A0ABN0ZGE7</accession>
<evidence type="ECO:0000256" key="12">
    <source>
        <dbReference type="RuleBase" id="RU361274"/>
    </source>
</evidence>
<evidence type="ECO:0000313" key="14">
    <source>
        <dbReference type="Proteomes" id="UP001501459"/>
    </source>
</evidence>
<keyword evidence="14" id="KW-1185">Reference proteome</keyword>
<organism evidence="13 14">
    <name type="scientific">Lentibacillus halophilus</name>
    <dbReference type="NCBI Taxonomy" id="295065"/>
    <lineage>
        <taxon>Bacteria</taxon>
        <taxon>Bacillati</taxon>
        <taxon>Bacillota</taxon>
        <taxon>Bacilli</taxon>
        <taxon>Bacillales</taxon>
        <taxon>Bacillaceae</taxon>
        <taxon>Lentibacillus</taxon>
    </lineage>
</organism>
<comment type="cofactor">
    <cofactor evidence="2">
        <name>Zn(2+)</name>
        <dbReference type="ChEBI" id="CHEBI:29105"/>
    </cofactor>
</comment>
<evidence type="ECO:0000256" key="6">
    <source>
        <dbReference type="ARBA" id="ARBA00022723"/>
    </source>
</evidence>
<dbReference type="Gene3D" id="3.60.140.10">
    <property type="entry name" value="CNF1/YfiH-like putative cysteine hydrolases"/>
    <property type="match status" value="1"/>
</dbReference>
<dbReference type="InterPro" id="IPR011324">
    <property type="entry name" value="Cytotoxic_necrot_fac-like_cat"/>
</dbReference>
<dbReference type="CDD" id="cd16833">
    <property type="entry name" value="YfiH"/>
    <property type="match status" value="1"/>
</dbReference>
<evidence type="ECO:0000256" key="3">
    <source>
        <dbReference type="ARBA" id="ARBA00003215"/>
    </source>
</evidence>
<comment type="caution">
    <text evidence="13">The sequence shown here is derived from an EMBL/GenBank/DDBJ whole genome shotgun (WGS) entry which is preliminary data.</text>
</comment>
<protein>
    <recommendedName>
        <fullName evidence="12">Purine nucleoside phosphorylase</fullName>
    </recommendedName>
</protein>
<dbReference type="RefSeq" id="WP_343753526.1">
    <property type="nucleotide sequence ID" value="NZ_BAAADM010000054.1"/>
</dbReference>
<evidence type="ECO:0000256" key="5">
    <source>
        <dbReference type="ARBA" id="ARBA00022679"/>
    </source>
</evidence>
<evidence type="ECO:0000256" key="10">
    <source>
        <dbReference type="ARBA" id="ARBA00048968"/>
    </source>
</evidence>